<comment type="caution">
    <text evidence="1">The sequence shown here is derived from an EMBL/GenBank/DDBJ whole genome shotgun (WGS) entry which is preliminary data.</text>
</comment>
<organism evidence="1 2">
    <name type="scientific">Biomphalaria pfeifferi</name>
    <name type="common">Bloodfluke planorb</name>
    <name type="synonym">Freshwater snail</name>
    <dbReference type="NCBI Taxonomy" id="112525"/>
    <lineage>
        <taxon>Eukaryota</taxon>
        <taxon>Metazoa</taxon>
        <taxon>Spiralia</taxon>
        <taxon>Lophotrochozoa</taxon>
        <taxon>Mollusca</taxon>
        <taxon>Gastropoda</taxon>
        <taxon>Heterobranchia</taxon>
        <taxon>Euthyneura</taxon>
        <taxon>Panpulmonata</taxon>
        <taxon>Hygrophila</taxon>
        <taxon>Lymnaeoidea</taxon>
        <taxon>Planorbidae</taxon>
        <taxon>Biomphalaria</taxon>
    </lineage>
</organism>
<name>A0AAD8EW97_BIOPF</name>
<sequence>MKESKNKTFSNLQAVPAEITLHKNNFTQAPLSALTTGQDKRELNVVPELAISGQRERIGEHDVKLII</sequence>
<accession>A0AAD8EW97</accession>
<protein>
    <submittedName>
        <fullName evidence="1">Activating signal cointegrator 1 complex subunit 2</fullName>
    </submittedName>
</protein>
<reference evidence="1" key="1">
    <citation type="journal article" date="2023" name="PLoS Negl. Trop. Dis.">
        <title>A genome sequence for Biomphalaria pfeifferi, the major vector snail for the human-infecting parasite Schistosoma mansoni.</title>
        <authorList>
            <person name="Bu L."/>
            <person name="Lu L."/>
            <person name="Laidemitt M.R."/>
            <person name="Zhang S.M."/>
            <person name="Mutuku M."/>
            <person name="Mkoji G."/>
            <person name="Steinauer M."/>
            <person name="Loker E.S."/>
        </authorList>
    </citation>
    <scope>NUCLEOTIDE SEQUENCE</scope>
    <source>
        <strain evidence="1">KasaAsao</strain>
    </source>
</reference>
<evidence type="ECO:0000313" key="1">
    <source>
        <dbReference type="EMBL" id="KAK0042275.1"/>
    </source>
</evidence>
<reference evidence="1" key="2">
    <citation type="submission" date="2023-04" db="EMBL/GenBank/DDBJ databases">
        <authorList>
            <person name="Bu L."/>
            <person name="Lu L."/>
            <person name="Laidemitt M.R."/>
            <person name="Zhang S.M."/>
            <person name="Mutuku M."/>
            <person name="Mkoji G."/>
            <person name="Steinauer M."/>
            <person name="Loker E.S."/>
        </authorList>
    </citation>
    <scope>NUCLEOTIDE SEQUENCE</scope>
    <source>
        <strain evidence="1">KasaAsao</strain>
        <tissue evidence="1">Whole Snail</tissue>
    </source>
</reference>
<keyword evidence="2" id="KW-1185">Reference proteome</keyword>
<gene>
    <name evidence="1" type="ORF">Bpfe_028330</name>
</gene>
<proteinExistence type="predicted"/>
<dbReference type="AlphaFoldDB" id="A0AAD8EW97"/>
<evidence type="ECO:0000313" key="2">
    <source>
        <dbReference type="Proteomes" id="UP001233172"/>
    </source>
</evidence>
<dbReference type="Proteomes" id="UP001233172">
    <property type="component" value="Unassembled WGS sequence"/>
</dbReference>
<dbReference type="EMBL" id="JASAOG010000246">
    <property type="protein sequence ID" value="KAK0042275.1"/>
    <property type="molecule type" value="Genomic_DNA"/>
</dbReference>